<evidence type="ECO:0000259" key="3">
    <source>
        <dbReference type="PROSITE" id="PS50975"/>
    </source>
</evidence>
<dbReference type="AlphaFoldDB" id="A0A1H5RME7"/>
<dbReference type="SMART" id="SM00881">
    <property type="entry name" value="CoA_binding"/>
    <property type="match status" value="1"/>
</dbReference>
<name>A0A1H5RME7_9VIBR</name>
<accession>A0A1H5RME7</accession>
<dbReference type="CDD" id="cd04301">
    <property type="entry name" value="NAT_SF"/>
    <property type="match status" value="1"/>
</dbReference>
<dbReference type="InterPro" id="IPR011761">
    <property type="entry name" value="ATP-grasp"/>
</dbReference>
<organism evidence="5 6">
    <name type="scientific">Vibrio hangzhouensis</name>
    <dbReference type="NCBI Taxonomy" id="462991"/>
    <lineage>
        <taxon>Bacteria</taxon>
        <taxon>Pseudomonadati</taxon>
        <taxon>Pseudomonadota</taxon>
        <taxon>Gammaproteobacteria</taxon>
        <taxon>Vibrionales</taxon>
        <taxon>Vibrionaceae</taxon>
        <taxon>Vibrio</taxon>
    </lineage>
</organism>
<dbReference type="Proteomes" id="UP000236721">
    <property type="component" value="Unassembled WGS sequence"/>
</dbReference>
<protein>
    <submittedName>
        <fullName evidence="5">Acetyltransferase</fullName>
    </submittedName>
</protein>
<dbReference type="Gene3D" id="3.40.50.720">
    <property type="entry name" value="NAD(P)-binding Rossmann-like Domain"/>
    <property type="match status" value="1"/>
</dbReference>
<dbReference type="Gene3D" id="3.40.50.261">
    <property type="entry name" value="Succinyl-CoA synthetase domains"/>
    <property type="match status" value="2"/>
</dbReference>
<dbReference type="EMBL" id="FNVG01000001">
    <property type="protein sequence ID" value="SEF39264.1"/>
    <property type="molecule type" value="Genomic_DNA"/>
</dbReference>
<feature type="domain" description="ATP-grasp" evidence="3">
    <location>
        <begin position="500"/>
        <end position="536"/>
    </location>
</feature>
<keyword evidence="5" id="KW-0808">Transferase</keyword>
<evidence type="ECO:0000313" key="5">
    <source>
        <dbReference type="EMBL" id="SEF39264.1"/>
    </source>
</evidence>
<dbReference type="Pfam" id="PF13549">
    <property type="entry name" value="ATP-grasp_5"/>
    <property type="match status" value="1"/>
</dbReference>
<feature type="domain" description="N-acetyltransferase" evidence="4">
    <location>
        <begin position="739"/>
        <end position="894"/>
    </location>
</feature>
<dbReference type="Pfam" id="PF13380">
    <property type="entry name" value="CoA_binding_2"/>
    <property type="match status" value="1"/>
</dbReference>
<dbReference type="OrthoDB" id="9807426at2"/>
<dbReference type="Gene3D" id="3.30.470.20">
    <property type="entry name" value="ATP-grasp fold, B domain"/>
    <property type="match status" value="1"/>
</dbReference>
<evidence type="ECO:0000259" key="4">
    <source>
        <dbReference type="PROSITE" id="PS51186"/>
    </source>
</evidence>
<dbReference type="PROSITE" id="PS50975">
    <property type="entry name" value="ATP_GRASP"/>
    <property type="match status" value="1"/>
</dbReference>
<proteinExistence type="inferred from homology"/>
<keyword evidence="2" id="KW-0067">ATP-binding</keyword>
<dbReference type="PANTHER" id="PTHR42793:SF1">
    <property type="entry name" value="PEPTIDYL-LYSINE N-ACETYLTRANSFERASE PATZ"/>
    <property type="match status" value="1"/>
</dbReference>
<dbReference type="InterPro" id="IPR032875">
    <property type="entry name" value="Succ_CoA_lig_flav_dom"/>
</dbReference>
<dbReference type="InterPro" id="IPR016181">
    <property type="entry name" value="Acyl_CoA_acyltransferase"/>
</dbReference>
<gene>
    <name evidence="5" type="ORF">SAMN04488244_1018</name>
</gene>
<dbReference type="SUPFAM" id="SSF51735">
    <property type="entry name" value="NAD(P)-binding Rossmann-fold domains"/>
    <property type="match status" value="1"/>
</dbReference>
<dbReference type="GO" id="GO:0005524">
    <property type="term" value="F:ATP binding"/>
    <property type="evidence" value="ECO:0007669"/>
    <property type="project" value="UniProtKB-UniRule"/>
</dbReference>
<dbReference type="Gene3D" id="3.40.630.30">
    <property type="match status" value="1"/>
</dbReference>
<dbReference type="PROSITE" id="PS51186">
    <property type="entry name" value="GNAT"/>
    <property type="match status" value="1"/>
</dbReference>
<dbReference type="Gene3D" id="3.30.1490.20">
    <property type="entry name" value="ATP-grasp fold, A domain"/>
    <property type="match status" value="1"/>
</dbReference>
<dbReference type="SUPFAM" id="SSF52210">
    <property type="entry name" value="Succinyl-CoA synthetase domains"/>
    <property type="match status" value="2"/>
</dbReference>
<sequence length="895" mass="98648">MSLDLLFKPTSIAVIGASIKPDRAGSVVIRNLLLGGYQGTILPVHPKYKSVNGILCYRAVAELPLVPDVAILCTKGIRNVDLFNELAVAGVKYVIVMASDMSVLYDDDCTIEDKCLQIAHQSGIRVIGPNSLGILLPWQKFNASFSPVDCHPGKLAFISQSSAVCTTILDWAKDKNIGFSAFLSIGNGLDIDFDDILDHLSRDSKTEAILLYVDSIRDARRFMSAARAASRNRRILVLKAGRSSGVLGSSRNYSSPSFDIVYDSAIQRAGMLRVKNTHELFAAVETLTHSVPLRGERLAVITNGMGPARMALDTLTDIGGSVAQLSPETIGQLTEILPEAWSHSNPIDLIGDATPKRYCDALNVVLDSDDIDAVLIMHSPSATAKPEQTALEVIETINRHPKAKRFNILTNWSGEATAKNARLLFTEHGIPTYRTPESAVTAFMHLVEYRRNQWQLMETPTTTDSYSTEQLSKAHDWLTSHVISAPEDQPYTQLESHVCEQLFELFNLPTLPTWLAHDPTEAIHLADKIGYPVAVKLRSPDIAHKSDIHGVMLNLRDANEVSNAAQSILDRTTLSYPEARIEGLTIQQMAKVAGGQEIRVKVMCDGTFGPAIFIGQGGSEWNIDKEAVTALPPLNMALARYLIINAINKGTLRFQQSPNPVNLGKLAQFLVKISQIVIACPEIEELDIHPLLLNGDDITILDASVSIRGYTGEPQARLAIRPYPTELEETLTLHDGSMISLRPIRPEDEPYHADFIKNVTKEDLYKRFFSDVGEFNHEALANLTQIDYDREMAFVAVDLGYSTPHIIGVSRVLVTPDNTDAEFAILIRSDLKGKGLGKILMNKIIAYCRDKKTHQISGMTMPTNRGMLTLAQKLGFELDVQFEDGVADMVLRLDH</sequence>
<dbReference type="InterPro" id="IPR036291">
    <property type="entry name" value="NAD(P)-bd_dom_sf"/>
</dbReference>
<dbReference type="GO" id="GO:0016747">
    <property type="term" value="F:acyltransferase activity, transferring groups other than amino-acyl groups"/>
    <property type="evidence" value="ECO:0007669"/>
    <property type="project" value="InterPro"/>
</dbReference>
<evidence type="ECO:0000256" key="1">
    <source>
        <dbReference type="ARBA" id="ARBA00060888"/>
    </source>
</evidence>
<dbReference type="RefSeq" id="WP_103878279.1">
    <property type="nucleotide sequence ID" value="NZ_FNVG01000001.1"/>
</dbReference>
<keyword evidence="2" id="KW-0547">Nucleotide-binding</keyword>
<dbReference type="InterPro" id="IPR000182">
    <property type="entry name" value="GNAT_dom"/>
</dbReference>
<evidence type="ECO:0000256" key="2">
    <source>
        <dbReference type="PROSITE-ProRule" id="PRU00409"/>
    </source>
</evidence>
<dbReference type="SUPFAM" id="SSF55729">
    <property type="entry name" value="Acyl-CoA N-acyltransferases (Nat)"/>
    <property type="match status" value="1"/>
</dbReference>
<evidence type="ECO:0000313" key="6">
    <source>
        <dbReference type="Proteomes" id="UP000236721"/>
    </source>
</evidence>
<dbReference type="GO" id="GO:0046872">
    <property type="term" value="F:metal ion binding"/>
    <property type="evidence" value="ECO:0007669"/>
    <property type="project" value="InterPro"/>
</dbReference>
<dbReference type="InterPro" id="IPR003781">
    <property type="entry name" value="CoA-bd"/>
</dbReference>
<reference evidence="6" key="1">
    <citation type="submission" date="2016-10" db="EMBL/GenBank/DDBJ databases">
        <authorList>
            <person name="Varghese N."/>
            <person name="Submissions S."/>
        </authorList>
    </citation>
    <scope>NUCLEOTIDE SEQUENCE [LARGE SCALE GENOMIC DNA]</scope>
    <source>
        <strain evidence="6">CGMCC 1.7062</strain>
    </source>
</reference>
<comment type="similarity">
    <text evidence="1">In the N-terminal section; belongs to the acetate CoA ligase alpha subunit family.</text>
</comment>
<keyword evidence="6" id="KW-1185">Reference proteome</keyword>
<dbReference type="InterPro" id="IPR013815">
    <property type="entry name" value="ATP_grasp_subdomain_1"/>
</dbReference>
<dbReference type="PANTHER" id="PTHR42793">
    <property type="entry name" value="COA BINDING DOMAIN CONTAINING PROTEIN"/>
    <property type="match status" value="1"/>
</dbReference>
<dbReference type="InterPro" id="IPR016102">
    <property type="entry name" value="Succinyl-CoA_synth-like"/>
</dbReference>
<dbReference type="SUPFAM" id="SSF56059">
    <property type="entry name" value="Glutathione synthetase ATP-binding domain-like"/>
    <property type="match status" value="1"/>
</dbReference>
<dbReference type="Pfam" id="PF13302">
    <property type="entry name" value="Acetyltransf_3"/>
    <property type="match status" value="1"/>
</dbReference>
<dbReference type="FunFam" id="3.30.1490.20:FF:000020">
    <property type="entry name" value="Protein lysine acetyltransferase"/>
    <property type="match status" value="1"/>
</dbReference>
<dbReference type="Pfam" id="PF13607">
    <property type="entry name" value="Succ_CoA_lig"/>
    <property type="match status" value="1"/>
</dbReference>